<evidence type="ECO:0000256" key="1">
    <source>
        <dbReference type="ARBA" id="ARBA00008931"/>
    </source>
</evidence>
<accession>A0AAQ3RCK4</accession>
<dbReference type="PRINTS" id="PR00060">
    <property type="entry name" value="RIBOSOMALL16"/>
</dbReference>
<dbReference type="SUPFAM" id="SSF54686">
    <property type="entry name" value="Ribosomal protein L16p/L10e"/>
    <property type="match status" value="1"/>
</dbReference>
<dbReference type="GO" id="GO:0019843">
    <property type="term" value="F:rRNA binding"/>
    <property type="evidence" value="ECO:0007669"/>
    <property type="project" value="InterPro"/>
</dbReference>
<name>A0AAQ3RCK4_9PEZI</name>
<dbReference type="AlphaFoldDB" id="A0AAQ3RCK4"/>
<dbReference type="GO" id="GO:0005762">
    <property type="term" value="C:mitochondrial large ribosomal subunit"/>
    <property type="evidence" value="ECO:0007669"/>
    <property type="project" value="TreeGrafter"/>
</dbReference>
<dbReference type="EMBL" id="CP138593">
    <property type="protein sequence ID" value="WPH04996.1"/>
    <property type="molecule type" value="Genomic_DNA"/>
</dbReference>
<keyword evidence="3 4" id="KW-0687">Ribonucleoprotein</keyword>
<keyword evidence="2 4" id="KW-0689">Ribosomal protein</keyword>
<dbReference type="CDD" id="cd01433">
    <property type="entry name" value="Ribosomal_L16_L10e"/>
    <property type="match status" value="1"/>
</dbReference>
<evidence type="ECO:0000256" key="3">
    <source>
        <dbReference type="ARBA" id="ARBA00023274"/>
    </source>
</evidence>
<feature type="region of interest" description="Disordered" evidence="5">
    <location>
        <begin position="51"/>
        <end position="72"/>
    </location>
</feature>
<evidence type="ECO:0000256" key="5">
    <source>
        <dbReference type="SAM" id="MobiDB-lite"/>
    </source>
</evidence>
<comment type="similarity">
    <text evidence="1 4">Belongs to the universal ribosomal protein uL16 family.</text>
</comment>
<evidence type="ECO:0000313" key="6">
    <source>
        <dbReference type="EMBL" id="WPH04996.1"/>
    </source>
</evidence>
<dbReference type="GO" id="GO:0032543">
    <property type="term" value="P:mitochondrial translation"/>
    <property type="evidence" value="ECO:0007669"/>
    <property type="project" value="TreeGrafter"/>
</dbReference>
<dbReference type="PANTHER" id="PTHR12220">
    <property type="entry name" value="50S/60S RIBOSOMAL PROTEIN L16"/>
    <property type="match status" value="1"/>
</dbReference>
<dbReference type="Gene3D" id="3.90.1170.10">
    <property type="entry name" value="Ribosomal protein L10e/L16"/>
    <property type="match status" value="1"/>
</dbReference>
<evidence type="ECO:0000313" key="7">
    <source>
        <dbReference type="Proteomes" id="UP001303373"/>
    </source>
</evidence>
<evidence type="ECO:0008006" key="8">
    <source>
        <dbReference type="Google" id="ProtNLM"/>
    </source>
</evidence>
<proteinExistence type="inferred from homology"/>
<dbReference type="Pfam" id="PF00252">
    <property type="entry name" value="Ribosomal_L16"/>
    <property type="match status" value="1"/>
</dbReference>
<organism evidence="6 7">
    <name type="scientific">Acrodontium crateriforme</name>
    <dbReference type="NCBI Taxonomy" id="150365"/>
    <lineage>
        <taxon>Eukaryota</taxon>
        <taxon>Fungi</taxon>
        <taxon>Dikarya</taxon>
        <taxon>Ascomycota</taxon>
        <taxon>Pezizomycotina</taxon>
        <taxon>Dothideomycetes</taxon>
        <taxon>Dothideomycetidae</taxon>
        <taxon>Mycosphaerellales</taxon>
        <taxon>Teratosphaeriaceae</taxon>
        <taxon>Acrodontium</taxon>
    </lineage>
</organism>
<dbReference type="PANTHER" id="PTHR12220:SF13">
    <property type="entry name" value="LARGE RIBOSOMAL SUBUNIT PROTEIN UL16M"/>
    <property type="match status" value="1"/>
</dbReference>
<dbReference type="PROSITE" id="PS00701">
    <property type="entry name" value="RIBOSOMAL_L16_2"/>
    <property type="match status" value="1"/>
</dbReference>
<dbReference type="GO" id="GO:0003735">
    <property type="term" value="F:structural constituent of ribosome"/>
    <property type="evidence" value="ECO:0007669"/>
    <property type="project" value="InterPro"/>
</dbReference>
<keyword evidence="7" id="KW-1185">Reference proteome</keyword>
<dbReference type="InterPro" id="IPR016180">
    <property type="entry name" value="Ribosomal_uL16_dom"/>
</dbReference>
<dbReference type="InterPro" id="IPR036920">
    <property type="entry name" value="Ribosomal_uL16_sf"/>
</dbReference>
<dbReference type="FunFam" id="3.90.1170.10:FF:000003">
    <property type="entry name" value="54S ribosomal protein L16, mitochondrial"/>
    <property type="match status" value="1"/>
</dbReference>
<dbReference type="InterPro" id="IPR020798">
    <property type="entry name" value="Ribosomal_uL16_CS"/>
</dbReference>
<dbReference type="NCBIfam" id="TIGR01164">
    <property type="entry name" value="rplP_bact"/>
    <property type="match status" value="1"/>
</dbReference>
<sequence length="266" mass="29869">MAAQRVSPMSMSLLSSFTSRACCMRSSIQSLVSTASPVRAFSSTANNRDWLAPKAGESSKSRKGRPRVPIGGSTRGTTLVWGDYGIRLKDHDRRISAQQLKIADETIKKRLRGMKYRLYHRVCANIGVYTSGNDQRMGKGKGSFDYWCARVAVSKVLFELKGDIHEQVVKDAMRLAGNKLPGNYEFVRKGDPPVMGVTKVGDGVTEEMLRRPRQSKIEPPSHKPAFALCPANKDYVAHELDRTINHKQNENMSSYLQRLSNRAHWR</sequence>
<dbReference type="InterPro" id="IPR047873">
    <property type="entry name" value="Ribosomal_uL16"/>
</dbReference>
<evidence type="ECO:0000256" key="2">
    <source>
        <dbReference type="ARBA" id="ARBA00022980"/>
    </source>
</evidence>
<protein>
    <recommendedName>
        <fullName evidence="8">Mitochondrial ribosomal protein L16</fullName>
    </recommendedName>
</protein>
<evidence type="ECO:0000256" key="4">
    <source>
        <dbReference type="RuleBase" id="RU004413"/>
    </source>
</evidence>
<gene>
    <name evidence="6" type="ORF">R9X50_00789400</name>
</gene>
<dbReference type="InterPro" id="IPR000114">
    <property type="entry name" value="Ribosomal_uL16_bact-type"/>
</dbReference>
<reference evidence="6 7" key="1">
    <citation type="submission" date="2023-11" db="EMBL/GenBank/DDBJ databases">
        <title>An acidophilic fungus is an integral part of prey digestion in a carnivorous sundew plant.</title>
        <authorList>
            <person name="Tsai I.J."/>
        </authorList>
    </citation>
    <scope>NUCLEOTIDE SEQUENCE [LARGE SCALE GENOMIC DNA]</scope>
    <source>
        <strain evidence="6">169a</strain>
    </source>
</reference>
<dbReference type="Proteomes" id="UP001303373">
    <property type="component" value="Chromosome 14"/>
</dbReference>